<organism evidence="1 2">
    <name type="scientific">Streptomyces hesseae</name>
    <dbReference type="NCBI Taxonomy" id="3075519"/>
    <lineage>
        <taxon>Bacteria</taxon>
        <taxon>Bacillati</taxon>
        <taxon>Actinomycetota</taxon>
        <taxon>Actinomycetes</taxon>
        <taxon>Kitasatosporales</taxon>
        <taxon>Streptomycetaceae</taxon>
        <taxon>Streptomyces</taxon>
    </lineage>
</organism>
<gene>
    <name evidence="1" type="ORF">RM609_23550</name>
</gene>
<proteinExistence type="predicted"/>
<evidence type="ECO:0000313" key="1">
    <source>
        <dbReference type="EMBL" id="MDT0452033.1"/>
    </source>
</evidence>
<keyword evidence="2" id="KW-1185">Reference proteome</keyword>
<reference evidence="1" key="1">
    <citation type="submission" date="2024-05" db="EMBL/GenBank/DDBJ databases">
        <title>30 novel species of actinomycetes from the DSMZ collection.</title>
        <authorList>
            <person name="Nouioui I."/>
        </authorList>
    </citation>
    <scope>NUCLEOTIDE SEQUENCE</scope>
    <source>
        <strain evidence="1">DSM 40473</strain>
    </source>
</reference>
<dbReference type="EMBL" id="JAVRFI010000017">
    <property type="protein sequence ID" value="MDT0452033.1"/>
    <property type="molecule type" value="Genomic_DNA"/>
</dbReference>
<dbReference type="RefSeq" id="WP_311613516.1">
    <property type="nucleotide sequence ID" value="NZ_JAVRFI010000017.1"/>
</dbReference>
<accession>A0ABU2SSQ0</accession>
<comment type="caution">
    <text evidence="1">The sequence shown here is derived from an EMBL/GenBank/DDBJ whole genome shotgun (WGS) entry which is preliminary data.</text>
</comment>
<protein>
    <submittedName>
        <fullName evidence="1">Uncharacterized protein</fullName>
    </submittedName>
</protein>
<sequence length="358" mass="38305">MTAPRHALRVIKKSARIALTRSPAWKVGQTVRRRVNTGIATGRDTYVDSVLMPASQGSAARVQYAAVLDGHTLNLHATLPAGTLPEGDTGTTAHVVLVSGTTRLRAEAVLGREENGEISVTATTLLGDTLGGVPVTPGRWHLSLELEPARHEGRAALRLRLLGDGAPLYTGPTRALATCAVTGRRHRLGITPAGQLRLTVAPARARAEVLRVERSFSGVGVLFAIYGSGTAIADGERPVVEVAELDRKHALDRRPAEPLPGDATAWRLTVPLAKLIDTSRKQTLTLRLPRGARGTKPLEIGRHEHDLRSPRQVVTPPKFTVRAADSTFVQVKPQYTRRGALQLVCTPRTPAAGATGPR</sequence>
<evidence type="ECO:0000313" key="2">
    <source>
        <dbReference type="Proteomes" id="UP001180531"/>
    </source>
</evidence>
<dbReference type="Proteomes" id="UP001180531">
    <property type="component" value="Unassembled WGS sequence"/>
</dbReference>
<name>A0ABU2SSQ0_9ACTN</name>